<feature type="chain" id="PRO_5004977910" evidence="1">
    <location>
        <begin position="21"/>
        <end position="198"/>
    </location>
</feature>
<dbReference type="OrthoDB" id="964913at2"/>
<dbReference type="eggNOG" id="ENOG5033P4B">
    <property type="taxonomic scope" value="Bacteria"/>
</dbReference>
<dbReference type="STRING" id="1449350.OCH239_16345"/>
<dbReference type="Proteomes" id="UP000022447">
    <property type="component" value="Unassembled WGS sequence"/>
</dbReference>
<keyword evidence="3" id="KW-1185">Reference proteome</keyword>
<evidence type="ECO:0000313" key="3">
    <source>
        <dbReference type="Proteomes" id="UP000022447"/>
    </source>
</evidence>
<name>X7EI10_9RHOB</name>
<dbReference type="RefSeq" id="WP_037260189.1">
    <property type="nucleotide sequence ID" value="NZ_JALZ01000005.1"/>
</dbReference>
<dbReference type="EMBL" id="JALZ01000005">
    <property type="protein sequence ID" value="ETX15500.1"/>
    <property type="molecule type" value="Genomic_DNA"/>
</dbReference>
<dbReference type="Gene3D" id="2.60.120.380">
    <property type="match status" value="1"/>
</dbReference>
<protein>
    <submittedName>
        <fullName evidence="2">Uncharacterized protein</fullName>
    </submittedName>
</protein>
<proteinExistence type="predicted"/>
<gene>
    <name evidence="2" type="ORF">OCH239_16345</name>
</gene>
<reference evidence="2 3" key="1">
    <citation type="submission" date="2014-01" db="EMBL/GenBank/DDBJ databases">
        <title>Roseivivax halodurans JCM 10272 Genome Sequencing.</title>
        <authorList>
            <person name="Lai Q."/>
            <person name="Li G."/>
            <person name="Shao Z."/>
        </authorList>
    </citation>
    <scope>NUCLEOTIDE SEQUENCE [LARGE SCALE GENOMIC DNA]</scope>
    <source>
        <strain evidence="2 3">JCM 10272</strain>
    </source>
</reference>
<evidence type="ECO:0000313" key="2">
    <source>
        <dbReference type="EMBL" id="ETX15500.1"/>
    </source>
</evidence>
<comment type="caution">
    <text evidence="2">The sequence shown here is derived from an EMBL/GenBank/DDBJ whole genome shotgun (WGS) entry which is preliminary data.</text>
</comment>
<accession>X7EI10</accession>
<organism evidence="2 3">
    <name type="scientific">Roseivivax halodurans JCM 10272</name>
    <dbReference type="NCBI Taxonomy" id="1449350"/>
    <lineage>
        <taxon>Bacteria</taxon>
        <taxon>Pseudomonadati</taxon>
        <taxon>Pseudomonadota</taxon>
        <taxon>Alphaproteobacteria</taxon>
        <taxon>Rhodobacterales</taxon>
        <taxon>Roseobacteraceae</taxon>
        <taxon>Roseivivax</taxon>
    </lineage>
</organism>
<keyword evidence="1" id="KW-0732">Signal</keyword>
<feature type="signal peptide" evidence="1">
    <location>
        <begin position="1"/>
        <end position="20"/>
    </location>
</feature>
<dbReference type="AlphaFoldDB" id="X7EI10"/>
<sequence>MSFARLIGAAALLIASGALAADHPEEVAREACLSELGGGGSIILSSFSEAGTEVILEDATGTVWRCIGYRDGAVGLFERATAEQEAAARSAPKLEDFQEEIRFAPGSSGTVLTRALGPGGAFQFLLDARDGQTLRVRLTPGSGEVYYIIRNPDDSILSGGTDAGTAYEGRLVQTGEHVIEVVNQTSETVDYELAVTIE</sequence>
<evidence type="ECO:0000256" key="1">
    <source>
        <dbReference type="SAM" id="SignalP"/>
    </source>
</evidence>